<accession>A0A0H5CBG5</accession>
<evidence type="ECO:0000259" key="1">
    <source>
        <dbReference type="Pfam" id="PF00117"/>
    </source>
</evidence>
<organism evidence="2 4">
    <name type="scientific">Cyberlindnera jadinii (strain ATCC 18201 / CBS 1600 / BCRC 20928 / JCM 3617 / NBRC 0987 / NRRL Y-1542)</name>
    <name type="common">Torula yeast</name>
    <name type="synonym">Candida utilis</name>
    <dbReference type="NCBI Taxonomy" id="983966"/>
    <lineage>
        <taxon>Eukaryota</taxon>
        <taxon>Fungi</taxon>
        <taxon>Dikarya</taxon>
        <taxon>Ascomycota</taxon>
        <taxon>Saccharomycotina</taxon>
        <taxon>Saccharomycetes</taxon>
        <taxon>Phaffomycetales</taxon>
        <taxon>Phaffomycetaceae</taxon>
        <taxon>Cyberlindnera</taxon>
    </lineage>
</organism>
<evidence type="ECO:0000313" key="5">
    <source>
        <dbReference type="Proteomes" id="UP000094389"/>
    </source>
</evidence>
<dbReference type="Proteomes" id="UP000038830">
    <property type="component" value="Unassembled WGS sequence"/>
</dbReference>
<feature type="domain" description="Glutamine amidotransferase" evidence="1">
    <location>
        <begin position="24"/>
        <end position="198"/>
    </location>
</feature>
<keyword evidence="3" id="KW-0808">Transferase</keyword>
<dbReference type="AlphaFoldDB" id="A0A0H5CBG5"/>
<dbReference type="Proteomes" id="UP000094389">
    <property type="component" value="Unassembled WGS sequence"/>
</dbReference>
<dbReference type="GO" id="GO:0005829">
    <property type="term" value="C:cytosol"/>
    <property type="evidence" value="ECO:0007669"/>
    <property type="project" value="TreeGrafter"/>
</dbReference>
<evidence type="ECO:0000313" key="4">
    <source>
        <dbReference type="Proteomes" id="UP000038830"/>
    </source>
</evidence>
<dbReference type="STRING" id="983966.A0A0H5CBG5"/>
<dbReference type="OrthoDB" id="92161at2759"/>
<gene>
    <name evidence="2" type="ORF">BN1211_1746</name>
    <name evidence="3" type="ORF">CYBJADRAFT_166506</name>
</gene>
<dbReference type="InterPro" id="IPR044992">
    <property type="entry name" value="ChyE-like"/>
</dbReference>
<dbReference type="PROSITE" id="PS51273">
    <property type="entry name" value="GATASE_TYPE_1"/>
    <property type="match status" value="1"/>
</dbReference>
<dbReference type="GO" id="GO:0005634">
    <property type="term" value="C:nucleus"/>
    <property type="evidence" value="ECO:0007669"/>
    <property type="project" value="TreeGrafter"/>
</dbReference>
<keyword evidence="3" id="KW-0315">Glutamine amidotransferase</keyword>
<dbReference type="PANTHER" id="PTHR42695">
    <property type="entry name" value="GLUTAMINE AMIDOTRANSFERASE YLR126C-RELATED"/>
    <property type="match status" value="1"/>
</dbReference>
<dbReference type="OMA" id="PWIQTLK"/>
<evidence type="ECO:0000313" key="2">
    <source>
        <dbReference type="EMBL" id="CEP21614.1"/>
    </source>
</evidence>
<dbReference type="InterPro" id="IPR029062">
    <property type="entry name" value="Class_I_gatase-like"/>
</dbReference>
<name>A0A0H5CBG5_CYBJN</name>
<proteinExistence type="predicted"/>
<reference evidence="4" key="2">
    <citation type="journal article" date="2015" name="J. Biotechnol.">
        <title>The structure of the Cyberlindnera jadinii genome and its relation to Candida utilis analyzed by the occurrence of single nucleotide polymorphisms.</title>
        <authorList>
            <person name="Rupp O."/>
            <person name="Brinkrolf K."/>
            <person name="Buerth C."/>
            <person name="Kunigo M."/>
            <person name="Schneider J."/>
            <person name="Jaenicke S."/>
            <person name="Goesmann A."/>
            <person name="Puehler A."/>
            <person name="Jaeger K.-E."/>
            <person name="Ernst J.F."/>
        </authorList>
    </citation>
    <scope>NUCLEOTIDE SEQUENCE [LARGE SCALE GENOMIC DNA]</scope>
    <source>
        <strain evidence="4">ATCC 18201 / CBS 1600 / BCRC 20928 / JCM 3617 / NBRC 0987 / NRRL Y-1542</strain>
    </source>
</reference>
<reference evidence="3 5" key="3">
    <citation type="journal article" date="2016" name="Proc. Natl. Acad. Sci. U.S.A.">
        <title>Comparative genomics of biotechnologically important yeasts.</title>
        <authorList>
            <person name="Riley R."/>
            <person name="Haridas S."/>
            <person name="Wolfe K.H."/>
            <person name="Lopes M.R."/>
            <person name="Hittinger C.T."/>
            <person name="Goeker M."/>
            <person name="Salamov A.A."/>
            <person name="Wisecaver J.H."/>
            <person name="Long T.M."/>
            <person name="Calvey C.H."/>
            <person name="Aerts A.L."/>
            <person name="Barry K.W."/>
            <person name="Choi C."/>
            <person name="Clum A."/>
            <person name="Coughlan A.Y."/>
            <person name="Deshpande S."/>
            <person name="Douglass A.P."/>
            <person name="Hanson S.J."/>
            <person name="Klenk H.-P."/>
            <person name="LaButti K.M."/>
            <person name="Lapidus A."/>
            <person name="Lindquist E.A."/>
            <person name="Lipzen A.M."/>
            <person name="Meier-Kolthoff J.P."/>
            <person name="Ohm R.A."/>
            <person name="Otillar R.P."/>
            <person name="Pangilinan J.L."/>
            <person name="Peng Y."/>
            <person name="Rokas A."/>
            <person name="Rosa C.A."/>
            <person name="Scheuner C."/>
            <person name="Sibirny A.A."/>
            <person name="Slot J.C."/>
            <person name="Stielow J.B."/>
            <person name="Sun H."/>
            <person name="Kurtzman C.P."/>
            <person name="Blackwell M."/>
            <person name="Grigoriev I.V."/>
            <person name="Jeffries T.W."/>
        </authorList>
    </citation>
    <scope>NUCLEOTIDE SEQUENCE [LARGE SCALE GENOMIC DNA]</scope>
    <source>
        <strain evidence="5">ATCC 18201 / CBS 1600 / BCRC 20928 / JCM 3617 / NBRC 0987 / NRRL Y-1542</strain>
        <strain evidence="3">NRRL Y-1542</strain>
    </source>
</reference>
<evidence type="ECO:0000313" key="3">
    <source>
        <dbReference type="EMBL" id="ODV74720.1"/>
    </source>
</evidence>
<dbReference type="GeneID" id="30988915"/>
<dbReference type="EMBL" id="KV453927">
    <property type="protein sequence ID" value="ODV74720.1"/>
    <property type="molecule type" value="Genomic_DNA"/>
</dbReference>
<dbReference type="CDD" id="cd01741">
    <property type="entry name" value="GATase1_1"/>
    <property type="match status" value="1"/>
</dbReference>
<keyword evidence="5" id="KW-1185">Reference proteome</keyword>
<dbReference type="Gene3D" id="3.40.50.880">
    <property type="match status" value="1"/>
</dbReference>
<sequence length="252" mass="28619">MTKDNLIGIFRCDYSLTLKHKYGDFADQSAQVMRNAGYEGDFKVYDVIKSQYPTEEELAQLKGIWITGSVDDAFGDVPWINELCDYLYKLYTTHPGIRIVGICFGHQIIGRVFGCGVGRNPKGWEFGTYPVEVSKDSDVQELFEQVKGSFKIVEVHQDVVFDIPPGFKSIGSTQLAPVQGLYQRDRVLTFQGHPEFTLAFLVDLLDARSKAGKFTDEQVKRFETRLIADQGVEITRVILKFLLETRTNRLVN</sequence>
<reference evidence="2" key="1">
    <citation type="submission" date="2014-12" db="EMBL/GenBank/DDBJ databases">
        <authorList>
            <person name="Jaenicke S."/>
        </authorList>
    </citation>
    <scope>NUCLEOTIDE SEQUENCE [LARGE SCALE GENOMIC DNA]</scope>
    <source>
        <strain evidence="2">CBS1600</strain>
    </source>
</reference>
<dbReference type="PANTHER" id="PTHR42695:SF5">
    <property type="entry name" value="GLUTAMINE AMIDOTRANSFERASE YLR126C-RELATED"/>
    <property type="match status" value="1"/>
</dbReference>
<dbReference type="SUPFAM" id="SSF52317">
    <property type="entry name" value="Class I glutamine amidotransferase-like"/>
    <property type="match status" value="1"/>
</dbReference>
<dbReference type="GO" id="GO:0016740">
    <property type="term" value="F:transferase activity"/>
    <property type="evidence" value="ECO:0007669"/>
    <property type="project" value="UniProtKB-KW"/>
</dbReference>
<dbReference type="EMBL" id="CDQK01000002">
    <property type="protein sequence ID" value="CEP21614.1"/>
    <property type="molecule type" value="Genomic_DNA"/>
</dbReference>
<dbReference type="RefSeq" id="XP_020071759.1">
    <property type="nucleotide sequence ID" value="XM_020214519.1"/>
</dbReference>
<accession>A0A1E4S5I1</accession>
<dbReference type="Pfam" id="PF00117">
    <property type="entry name" value="GATase"/>
    <property type="match status" value="1"/>
</dbReference>
<dbReference type="InterPro" id="IPR017926">
    <property type="entry name" value="GATASE"/>
</dbReference>
<protein>
    <submittedName>
        <fullName evidence="3">Class I glutamine amidotransferase-like protein</fullName>
    </submittedName>
</protein>